<comment type="caution">
    <text evidence="2">The sequence shown here is derived from an EMBL/GenBank/DDBJ whole genome shotgun (WGS) entry which is preliminary data.</text>
</comment>
<dbReference type="InterPro" id="IPR042095">
    <property type="entry name" value="SUMF_sf"/>
</dbReference>
<dbReference type="Pfam" id="PF03781">
    <property type="entry name" value="FGE-sulfatase"/>
    <property type="match status" value="1"/>
</dbReference>
<protein>
    <submittedName>
        <fullName evidence="2">SUMF1/EgtB/PvdO family nonheme iron enzyme</fullName>
    </submittedName>
</protein>
<dbReference type="InterPro" id="IPR051043">
    <property type="entry name" value="Sulfatase_Mod_Factor_Kinase"/>
</dbReference>
<sequence>MKGHGTLQHRELLDKTIRWCDVPAQRMVLGTPEETIDEIVARHQDLEIPGPWFVKECPAHEVQVEAFAIAENLVTNRLMGVAAAELGLDWSADRGPDHPAAVSHNEAVAFCEWTAGQLGISIRLSAEAEWELAARGTDGRVFPWGDRFSSSMANTRESGTGGTVPVGSFPAGRSPFGLLDASGNLDEWTSTVYSPYPGAPAEVPEVEDWALSPMVTRGGGFNHTRDAARCTRRHGLYEPGPVGFRVVRSR</sequence>
<evidence type="ECO:0000259" key="1">
    <source>
        <dbReference type="Pfam" id="PF03781"/>
    </source>
</evidence>
<feature type="domain" description="Sulfatase-modifying factor enzyme-like" evidence="1">
    <location>
        <begin position="55"/>
        <end position="248"/>
    </location>
</feature>
<name>A0ABU2JAK8_9ACTN</name>
<dbReference type="InterPro" id="IPR016187">
    <property type="entry name" value="CTDL_fold"/>
</dbReference>
<proteinExistence type="predicted"/>
<dbReference type="Gene3D" id="3.90.1580.10">
    <property type="entry name" value="paralog of FGE (formylglycine-generating enzyme)"/>
    <property type="match status" value="1"/>
</dbReference>
<organism evidence="2 3">
    <name type="scientific">Jatrophihabitans lederbergiae</name>
    <dbReference type="NCBI Taxonomy" id="3075547"/>
    <lineage>
        <taxon>Bacteria</taxon>
        <taxon>Bacillati</taxon>
        <taxon>Actinomycetota</taxon>
        <taxon>Actinomycetes</taxon>
        <taxon>Jatrophihabitantales</taxon>
        <taxon>Jatrophihabitantaceae</taxon>
        <taxon>Jatrophihabitans</taxon>
    </lineage>
</organism>
<dbReference type="SUPFAM" id="SSF56436">
    <property type="entry name" value="C-type lectin-like"/>
    <property type="match status" value="1"/>
</dbReference>
<keyword evidence="3" id="KW-1185">Reference proteome</keyword>
<accession>A0ABU2JAK8</accession>
<evidence type="ECO:0000313" key="3">
    <source>
        <dbReference type="Proteomes" id="UP001183176"/>
    </source>
</evidence>
<dbReference type="InterPro" id="IPR005532">
    <property type="entry name" value="SUMF_dom"/>
</dbReference>
<reference evidence="3" key="1">
    <citation type="submission" date="2023-07" db="EMBL/GenBank/DDBJ databases">
        <title>30 novel species of actinomycetes from the DSMZ collection.</title>
        <authorList>
            <person name="Nouioui I."/>
        </authorList>
    </citation>
    <scope>NUCLEOTIDE SEQUENCE [LARGE SCALE GENOMIC DNA]</scope>
    <source>
        <strain evidence="3">DSM 44399</strain>
    </source>
</reference>
<dbReference type="RefSeq" id="WP_311422917.1">
    <property type="nucleotide sequence ID" value="NZ_JAVREH010000010.1"/>
</dbReference>
<dbReference type="Proteomes" id="UP001183176">
    <property type="component" value="Unassembled WGS sequence"/>
</dbReference>
<gene>
    <name evidence="2" type="ORF">RM423_10185</name>
</gene>
<dbReference type="PANTHER" id="PTHR23150:SF19">
    <property type="entry name" value="FORMYLGLYCINE-GENERATING ENZYME"/>
    <property type="match status" value="1"/>
</dbReference>
<dbReference type="EMBL" id="JAVREH010000010">
    <property type="protein sequence ID" value="MDT0261763.1"/>
    <property type="molecule type" value="Genomic_DNA"/>
</dbReference>
<dbReference type="PANTHER" id="PTHR23150">
    <property type="entry name" value="SULFATASE MODIFYING FACTOR 1, 2"/>
    <property type="match status" value="1"/>
</dbReference>
<evidence type="ECO:0000313" key="2">
    <source>
        <dbReference type="EMBL" id="MDT0261763.1"/>
    </source>
</evidence>